<dbReference type="InterPro" id="IPR010730">
    <property type="entry name" value="HET"/>
</dbReference>
<dbReference type="PANTHER" id="PTHR24148">
    <property type="entry name" value="ANKYRIN REPEAT DOMAIN-CONTAINING PROTEIN 39 HOMOLOG-RELATED"/>
    <property type="match status" value="1"/>
</dbReference>
<accession>A0A9P7ZIS7</accession>
<dbReference type="GeneID" id="70289204"/>
<reference evidence="2" key="1">
    <citation type="journal article" date="2021" name="IMA Fungus">
        <title>Genomic characterization of three marine fungi, including Emericellopsis atlantica sp. nov. with signatures of a generalist lifestyle and marine biomass degradation.</title>
        <authorList>
            <person name="Hagestad O.C."/>
            <person name="Hou L."/>
            <person name="Andersen J.H."/>
            <person name="Hansen E.H."/>
            <person name="Altermark B."/>
            <person name="Li C."/>
            <person name="Kuhnert E."/>
            <person name="Cox R.J."/>
            <person name="Crous P.W."/>
            <person name="Spatafora J.W."/>
            <person name="Lail K."/>
            <person name="Amirebrahimi M."/>
            <person name="Lipzen A."/>
            <person name="Pangilinan J."/>
            <person name="Andreopoulos W."/>
            <person name="Hayes R.D."/>
            <person name="Ng V."/>
            <person name="Grigoriev I.V."/>
            <person name="Jackson S.A."/>
            <person name="Sutton T.D.S."/>
            <person name="Dobson A.D.W."/>
            <person name="Rama T."/>
        </authorList>
    </citation>
    <scope>NUCLEOTIDE SEQUENCE</scope>
    <source>
        <strain evidence="2">TS7</strain>
    </source>
</reference>
<evidence type="ECO:0000259" key="1">
    <source>
        <dbReference type="Pfam" id="PF06985"/>
    </source>
</evidence>
<evidence type="ECO:0000313" key="2">
    <source>
        <dbReference type="EMBL" id="KAG9252482.1"/>
    </source>
</evidence>
<dbReference type="Pfam" id="PF06985">
    <property type="entry name" value="HET"/>
    <property type="match status" value="1"/>
</dbReference>
<evidence type="ECO:0000313" key="3">
    <source>
        <dbReference type="Proteomes" id="UP000887229"/>
    </source>
</evidence>
<dbReference type="OrthoDB" id="4587016at2759"/>
<name>A0A9P7ZIS7_9HYPO</name>
<dbReference type="AlphaFoldDB" id="A0A9P7ZIS7"/>
<protein>
    <submittedName>
        <fullName evidence="2">Heterokaryon incompatibility protein-domain-containing protein</fullName>
    </submittedName>
</protein>
<dbReference type="InterPro" id="IPR052895">
    <property type="entry name" value="HetReg/Transcr_Mod"/>
</dbReference>
<dbReference type="Proteomes" id="UP000887229">
    <property type="component" value="Unassembled WGS sequence"/>
</dbReference>
<dbReference type="RefSeq" id="XP_046116406.1">
    <property type="nucleotide sequence ID" value="XM_046258301.1"/>
</dbReference>
<comment type="caution">
    <text evidence="2">The sequence shown here is derived from an EMBL/GenBank/DDBJ whole genome shotgun (WGS) entry which is preliminary data.</text>
</comment>
<dbReference type="Pfam" id="PF26639">
    <property type="entry name" value="Het-6_barrel"/>
    <property type="match status" value="1"/>
</dbReference>
<keyword evidence="3" id="KW-1185">Reference proteome</keyword>
<organism evidence="2 3">
    <name type="scientific">Emericellopsis atlantica</name>
    <dbReference type="NCBI Taxonomy" id="2614577"/>
    <lineage>
        <taxon>Eukaryota</taxon>
        <taxon>Fungi</taxon>
        <taxon>Dikarya</taxon>
        <taxon>Ascomycota</taxon>
        <taxon>Pezizomycotina</taxon>
        <taxon>Sordariomycetes</taxon>
        <taxon>Hypocreomycetidae</taxon>
        <taxon>Hypocreales</taxon>
        <taxon>Bionectriaceae</taxon>
        <taxon>Emericellopsis</taxon>
    </lineage>
</organism>
<dbReference type="PANTHER" id="PTHR24148:SF64">
    <property type="entry name" value="HETEROKARYON INCOMPATIBILITY DOMAIN-CONTAINING PROTEIN"/>
    <property type="match status" value="1"/>
</dbReference>
<dbReference type="PROSITE" id="PS51257">
    <property type="entry name" value="PROKAR_LIPOPROTEIN"/>
    <property type="match status" value="1"/>
</dbReference>
<sequence>MLRVSPHASLPRSLFINSTLPLLCACRRQRKLQTASQVRYMMQDLDAPIYPYVTLQPGFFRLFKLVGSHSRAASSYDGSPLGQAAGAASNATLEGEFVESPFQNPIVYEALSYCWTGHERALSPEERCKRSTLDRPILVREGVHVVGVLLISAVLEGILLQLRTHTDKPLFVDQLCINQADNSEKGHLVRHMGEIYSKAKQVLAWLGPSTLEADRLVSFMTHLEEDSNPAYLRLCDHDYPTLDALRLSVAAPNPESKLVPSDLIKDRDLLRDTVMAMQDDMALRGFMDICSRQLFGRMWIVQEACLPGTLHFVCGHNAWHVDQFERVLLLFTMFLAYRAGNLTPEDVTKEFPKVDDIIFAIGLCRFVNRIFTTRRTIHGQGQIRMPLFHLLTKFNVADTGTPLTEEHDLQKFRAGNPRDCLYSLLALPDENGTIVQRVEVSYEKSAQTVFTQLAEAVVRDDPDVLLFSQDHSKQFKDLPSWVPDWTSQLLCPFGYAQSSKPLSTAGYARRSRIWEGSTEPYAVDSTLVITGTLIDTISKVGEHVYETPVSPHHKPTEVSHHYFLSEIEYFCRLARKRQAEDPESPPCLQDAPWLIASGGRGLASSPQASRDEVFGPDVQGVRLLDAAYQIWRHYLERLTKKHELLGWQGRRAEVLRPLEEQWLEMKKRTGLFRAMAYWLGLGGGWDAYEFCEKFNQHWDKFGPVMGTEGSAEEDGRNLEAEVRDEAAVVSPRLGKAMDIQQGRKCFLTPRGYVGLGTLDSKPEDVVAILRELSVPVILRHCDGGTEGRQCFQYIGEAYCYGMMDGKALDQHSDAVVSSFCIV</sequence>
<feature type="domain" description="Heterokaryon incompatibility" evidence="1">
    <location>
        <begin position="108"/>
        <end position="303"/>
    </location>
</feature>
<gene>
    <name evidence="2" type="ORF">F5Z01DRAFT_230684</name>
</gene>
<proteinExistence type="predicted"/>
<dbReference type="EMBL" id="MU251262">
    <property type="protein sequence ID" value="KAG9252482.1"/>
    <property type="molecule type" value="Genomic_DNA"/>
</dbReference>